<protein>
    <submittedName>
        <fullName evidence="3">G_PROTEIN_RECEP_F1_2 domain-containing protein</fullName>
    </submittedName>
</protein>
<reference evidence="3" key="2">
    <citation type="submission" date="2020-10" db="UniProtKB">
        <authorList>
            <consortium name="WormBaseParasite"/>
        </authorList>
    </citation>
    <scope>IDENTIFICATION</scope>
</reference>
<keyword evidence="1" id="KW-0472">Membrane</keyword>
<keyword evidence="2" id="KW-1185">Reference proteome</keyword>
<dbReference type="AlphaFoldDB" id="A0A7E4ZUP6"/>
<name>A0A7E4ZUP6_PANRE</name>
<evidence type="ECO:0000256" key="1">
    <source>
        <dbReference type="SAM" id="Phobius"/>
    </source>
</evidence>
<dbReference type="Proteomes" id="UP000492821">
    <property type="component" value="Unassembled WGS sequence"/>
</dbReference>
<reference evidence="2" key="1">
    <citation type="journal article" date="2013" name="Genetics">
        <title>The draft genome and transcriptome of Panagrellus redivivus are shaped by the harsh demands of a free-living lifestyle.</title>
        <authorList>
            <person name="Srinivasan J."/>
            <person name="Dillman A.R."/>
            <person name="Macchietto M.G."/>
            <person name="Heikkinen L."/>
            <person name="Lakso M."/>
            <person name="Fracchia K.M."/>
            <person name="Antoshechkin I."/>
            <person name="Mortazavi A."/>
            <person name="Wong G."/>
            <person name="Sternberg P.W."/>
        </authorList>
    </citation>
    <scope>NUCLEOTIDE SEQUENCE [LARGE SCALE GENOMIC DNA]</scope>
    <source>
        <strain evidence="2">MT8872</strain>
    </source>
</reference>
<keyword evidence="1" id="KW-1133">Transmembrane helix</keyword>
<proteinExistence type="predicted"/>
<organism evidence="2 3">
    <name type="scientific">Panagrellus redivivus</name>
    <name type="common">Microworm</name>
    <dbReference type="NCBI Taxonomy" id="6233"/>
    <lineage>
        <taxon>Eukaryota</taxon>
        <taxon>Metazoa</taxon>
        <taxon>Ecdysozoa</taxon>
        <taxon>Nematoda</taxon>
        <taxon>Chromadorea</taxon>
        <taxon>Rhabditida</taxon>
        <taxon>Tylenchina</taxon>
        <taxon>Panagrolaimomorpha</taxon>
        <taxon>Panagrolaimoidea</taxon>
        <taxon>Panagrolaimidae</taxon>
        <taxon>Panagrellus</taxon>
    </lineage>
</organism>
<evidence type="ECO:0000313" key="3">
    <source>
        <dbReference type="WBParaSite" id="Pan_g18616.t1"/>
    </source>
</evidence>
<feature type="transmembrane region" description="Helical" evidence="1">
    <location>
        <begin position="15"/>
        <end position="39"/>
    </location>
</feature>
<feature type="transmembrane region" description="Helical" evidence="1">
    <location>
        <begin position="59"/>
        <end position="79"/>
    </location>
</feature>
<sequence length="111" mass="12483">MYLVDPICAGYVDEFIITGIIVNTTLALASIVLIVIGILNATRVNANSFIAKVEKRMVLYTLVSSILIIAWFGSIYLSFQIPSMFEFFDNLSVFLFLIQHYPPMVVLVMVK</sequence>
<accession>A0A7E4ZUP6</accession>
<dbReference type="WBParaSite" id="Pan_g18616.t1">
    <property type="protein sequence ID" value="Pan_g18616.t1"/>
    <property type="gene ID" value="Pan_g18616"/>
</dbReference>
<feature type="transmembrane region" description="Helical" evidence="1">
    <location>
        <begin position="91"/>
        <end position="110"/>
    </location>
</feature>
<keyword evidence="1" id="KW-0812">Transmembrane</keyword>
<evidence type="ECO:0000313" key="2">
    <source>
        <dbReference type="Proteomes" id="UP000492821"/>
    </source>
</evidence>